<proteinExistence type="predicted"/>
<evidence type="ECO:0000313" key="1">
    <source>
        <dbReference type="EMBL" id="OGI57785.1"/>
    </source>
</evidence>
<dbReference type="AlphaFoldDB" id="A0A1F6UK90"/>
<sequence>MQLVSRGATAFSIEVNQPLYKRVPARDEYGRMLSDFMVILPGLRERPGHEFAETLACLQAVLASFSEVVFVDLNVPLNLLWVSVRPRPGVILQLFSAVKLYLPEARLVGHRRQ</sequence>
<dbReference type="Proteomes" id="UP000177950">
    <property type="component" value="Unassembled WGS sequence"/>
</dbReference>
<comment type="caution">
    <text evidence="1">The sequence shown here is derived from an EMBL/GenBank/DDBJ whole genome shotgun (WGS) entry which is preliminary data.</text>
</comment>
<organism evidence="1 2">
    <name type="scientific">Candidatus Muproteobacteria bacterium RBG_19FT_COMBO_61_10</name>
    <dbReference type="NCBI Taxonomy" id="1817761"/>
    <lineage>
        <taxon>Bacteria</taxon>
        <taxon>Pseudomonadati</taxon>
        <taxon>Pseudomonadota</taxon>
        <taxon>Candidatus Muproteobacteria</taxon>
    </lineage>
</organism>
<name>A0A1F6UK90_9PROT</name>
<protein>
    <submittedName>
        <fullName evidence="1">Uncharacterized protein</fullName>
    </submittedName>
</protein>
<reference evidence="1 2" key="1">
    <citation type="journal article" date="2016" name="Nat. Commun.">
        <title>Thousands of microbial genomes shed light on interconnected biogeochemical processes in an aquifer system.</title>
        <authorList>
            <person name="Anantharaman K."/>
            <person name="Brown C.T."/>
            <person name="Hug L.A."/>
            <person name="Sharon I."/>
            <person name="Castelle C.J."/>
            <person name="Probst A.J."/>
            <person name="Thomas B.C."/>
            <person name="Singh A."/>
            <person name="Wilkins M.J."/>
            <person name="Karaoz U."/>
            <person name="Brodie E.L."/>
            <person name="Williams K.H."/>
            <person name="Hubbard S.S."/>
            <person name="Banfield J.F."/>
        </authorList>
    </citation>
    <scope>NUCLEOTIDE SEQUENCE [LARGE SCALE GENOMIC DNA]</scope>
</reference>
<gene>
    <name evidence="1" type="ORF">A2V58_00715</name>
</gene>
<evidence type="ECO:0000313" key="2">
    <source>
        <dbReference type="Proteomes" id="UP000177950"/>
    </source>
</evidence>
<dbReference type="EMBL" id="MFSV01000112">
    <property type="protein sequence ID" value="OGI57785.1"/>
    <property type="molecule type" value="Genomic_DNA"/>
</dbReference>
<accession>A0A1F6UK90</accession>